<dbReference type="EMBL" id="QLMG01000015">
    <property type="protein sequence ID" value="RAK17280.1"/>
    <property type="molecule type" value="Genomic_DNA"/>
</dbReference>
<dbReference type="SUPFAM" id="SSF109709">
    <property type="entry name" value="KorB DNA-binding domain-like"/>
    <property type="match status" value="1"/>
</dbReference>
<sequence length="102" mass="11196">MNEGPAGGRSASSPDETLIQNIAKAHLWFEQIKAGRTLSEIAKAEGTTNGRIYQLIDLAFLAPDIIRDVLDGKHPPGFTSDWCVRHTLPGDWQDQRALIATL</sequence>
<comment type="caution">
    <text evidence="1">The sequence shown here is derived from an EMBL/GenBank/DDBJ whole genome shotgun (WGS) entry which is preliminary data.</text>
</comment>
<proteinExistence type="predicted"/>
<evidence type="ECO:0000313" key="2">
    <source>
        <dbReference type="Proteomes" id="UP000249165"/>
    </source>
</evidence>
<keyword evidence="2" id="KW-1185">Reference proteome</keyword>
<dbReference type="AlphaFoldDB" id="A0A327Y8C2"/>
<name>A0A327Y8C2_9RHOB</name>
<gene>
    <name evidence="1" type="ORF">ATI53_101579</name>
</gene>
<dbReference type="RefSeq" id="WP_111550330.1">
    <property type="nucleotide sequence ID" value="NZ_QLMG01000015.1"/>
</dbReference>
<protein>
    <submittedName>
        <fullName evidence="1">Uncharacterized protein</fullName>
    </submittedName>
</protein>
<accession>A0A327Y8C2</accession>
<evidence type="ECO:0000313" key="1">
    <source>
        <dbReference type="EMBL" id="RAK17280.1"/>
    </source>
</evidence>
<reference evidence="1 2" key="1">
    <citation type="submission" date="2018-06" db="EMBL/GenBank/DDBJ databases">
        <title>Genomic Encyclopedia of Archaeal and Bacterial Type Strains, Phase II (KMG-II): from individual species to whole genera.</title>
        <authorList>
            <person name="Goeker M."/>
        </authorList>
    </citation>
    <scope>NUCLEOTIDE SEQUENCE [LARGE SCALE GENOMIC DNA]</scope>
    <source>
        <strain evidence="1 2">DSM 22011</strain>
    </source>
</reference>
<dbReference type="OrthoDB" id="7277848at2"/>
<dbReference type="Proteomes" id="UP000249165">
    <property type="component" value="Unassembled WGS sequence"/>
</dbReference>
<organism evidence="1 2">
    <name type="scientific">Salipiger aestuarii</name>
    <dbReference type="NCBI Taxonomy" id="568098"/>
    <lineage>
        <taxon>Bacteria</taxon>
        <taxon>Pseudomonadati</taxon>
        <taxon>Pseudomonadota</taxon>
        <taxon>Alphaproteobacteria</taxon>
        <taxon>Rhodobacterales</taxon>
        <taxon>Roseobacteraceae</taxon>
        <taxon>Salipiger</taxon>
    </lineage>
</organism>